<reference evidence="2 3" key="1">
    <citation type="submission" date="2020-02" db="EMBL/GenBank/DDBJ databases">
        <authorList>
            <person name="Criscuolo A."/>
        </authorList>
    </citation>
    <scope>NUCLEOTIDE SEQUENCE [LARGE SCALE GENOMIC DNA]</scope>
    <source>
        <strain evidence="2">CECT7796</strain>
    </source>
</reference>
<dbReference type="EMBL" id="CADCST010000054">
    <property type="protein sequence ID" value="CAA9195206.1"/>
    <property type="molecule type" value="Genomic_DNA"/>
</dbReference>
<dbReference type="Gene3D" id="2.60.40.10">
    <property type="entry name" value="Immunoglobulins"/>
    <property type="match status" value="2"/>
</dbReference>
<keyword evidence="1" id="KW-0732">Signal</keyword>
<dbReference type="RefSeq" id="WP_173964512.1">
    <property type="nucleotide sequence ID" value="NZ_CADCST010000054.1"/>
</dbReference>
<accession>A0ABM8KE19</accession>
<dbReference type="Proteomes" id="UP000474567">
    <property type="component" value="Unassembled WGS sequence"/>
</dbReference>
<evidence type="ECO:0008006" key="4">
    <source>
        <dbReference type="Google" id="ProtNLM"/>
    </source>
</evidence>
<dbReference type="InterPro" id="IPR013783">
    <property type="entry name" value="Ig-like_fold"/>
</dbReference>
<sequence length="479" mass="51172">MIRKITPNFTNLFLLFSILFFCKPNIHAQTIVPQPLDGLEKLCAGKSFNEFYATFSYVNFPVGTTFAVELLDSSNSPIATTLLGSPVDVSPTQQTIKFAVPVALVGSDTYGLRIKSSTGAVSPRFKNSLGVTSFPAYYKVYESTFSINSKATNATICAGSNLTLSIDNDTPAVIGSSPLNYPVLKYRWFKDGVVISGQSGTTLVVSSPGEYYALVEYGACTEPNISSNLVAVTSSASGSGVVITSSLGNPFCATTEGTVLTASKGNHYVWKKDGAAFGGDTRTVNAKDSGVYTVQVDFGGCNATGSINLQASGFNASIDVADQFKLEEGESVTATVTTDATSPIYKWYLNDAEIKDATSSSYIVIAKGNYKVVVSQVSGCVSTKELAFKVIGPTAPATVIPNVVSLQNPYWNIPEVYKTAQTKIMILSSNGEIMFDGLGSNYDPQVNSFIKDFKNVNPVYYYVIQSDTGEKKGSITVIR</sequence>
<organism evidence="2 3">
    <name type="scientific">Flavobacterium collinsii</name>
    <dbReference type="NCBI Taxonomy" id="1114861"/>
    <lineage>
        <taxon>Bacteria</taxon>
        <taxon>Pseudomonadati</taxon>
        <taxon>Bacteroidota</taxon>
        <taxon>Flavobacteriia</taxon>
        <taxon>Flavobacteriales</taxon>
        <taxon>Flavobacteriaceae</taxon>
        <taxon>Flavobacterium</taxon>
    </lineage>
</organism>
<proteinExistence type="predicted"/>
<evidence type="ECO:0000313" key="3">
    <source>
        <dbReference type="Proteomes" id="UP000474567"/>
    </source>
</evidence>
<evidence type="ECO:0000256" key="1">
    <source>
        <dbReference type="SAM" id="SignalP"/>
    </source>
</evidence>
<protein>
    <recommendedName>
        <fullName evidence="4">Ig-like domain-containing protein</fullName>
    </recommendedName>
</protein>
<evidence type="ECO:0000313" key="2">
    <source>
        <dbReference type="EMBL" id="CAA9195206.1"/>
    </source>
</evidence>
<feature type="signal peptide" evidence="1">
    <location>
        <begin position="1"/>
        <end position="28"/>
    </location>
</feature>
<comment type="caution">
    <text evidence="2">The sequence shown here is derived from an EMBL/GenBank/DDBJ whole genome shotgun (WGS) entry which is preliminary data.</text>
</comment>
<gene>
    <name evidence="2" type="ORF">FLACOL7796_00516</name>
</gene>
<name>A0ABM8KE19_9FLAO</name>
<keyword evidence="3" id="KW-1185">Reference proteome</keyword>
<feature type="chain" id="PRO_5046057916" description="Ig-like domain-containing protein" evidence="1">
    <location>
        <begin position="29"/>
        <end position="479"/>
    </location>
</feature>